<dbReference type="Pfam" id="PF19303">
    <property type="entry name" value="Anticodon_3"/>
    <property type="match status" value="1"/>
</dbReference>
<evidence type="ECO:0000256" key="3">
    <source>
        <dbReference type="ARBA" id="ARBA00018753"/>
    </source>
</evidence>
<comment type="caution">
    <text evidence="13">The sequence shown here is derived from an EMBL/GenBank/DDBJ whole genome shotgun (WGS) entry which is preliminary data.</text>
</comment>
<evidence type="ECO:0000256" key="2">
    <source>
        <dbReference type="ARBA" id="ARBA00012838"/>
    </source>
</evidence>
<dbReference type="InterPro" id="IPR014729">
    <property type="entry name" value="Rossmann-like_a/b/a_fold"/>
</dbReference>
<organism evidence="13 14">
    <name type="scientific">Candidatus Portnoybacteria bacterium RIFCSPLOWO2_02_FULL_39_11</name>
    <dbReference type="NCBI Taxonomy" id="1802001"/>
    <lineage>
        <taxon>Bacteria</taxon>
        <taxon>Candidatus Portnoyibacteriota</taxon>
    </lineage>
</organism>
<dbReference type="Gene3D" id="2.170.220.10">
    <property type="match status" value="1"/>
</dbReference>
<dbReference type="InterPro" id="IPR033911">
    <property type="entry name" value="MetRS_core"/>
</dbReference>
<dbReference type="FunFam" id="2.170.220.10:FF:000003">
    <property type="entry name" value="Methionine--tRNA ligase"/>
    <property type="match status" value="1"/>
</dbReference>
<dbReference type="GO" id="GO:0004825">
    <property type="term" value="F:methionine-tRNA ligase activity"/>
    <property type="evidence" value="ECO:0007669"/>
    <property type="project" value="UniProtKB-EC"/>
</dbReference>
<dbReference type="EMBL" id="MHNF01000049">
    <property type="protein sequence ID" value="OGZ39664.1"/>
    <property type="molecule type" value="Genomic_DNA"/>
</dbReference>
<dbReference type="GO" id="GO:0006431">
    <property type="term" value="P:methionyl-tRNA aminoacylation"/>
    <property type="evidence" value="ECO:0007669"/>
    <property type="project" value="InterPro"/>
</dbReference>
<dbReference type="PRINTS" id="PR01041">
    <property type="entry name" value="TRNASYNTHMET"/>
</dbReference>
<name>A0A1G2FNL1_9BACT</name>
<evidence type="ECO:0000256" key="10">
    <source>
        <dbReference type="RuleBase" id="RU363039"/>
    </source>
</evidence>
<dbReference type="CDD" id="cd00814">
    <property type="entry name" value="MetRS_core"/>
    <property type="match status" value="1"/>
</dbReference>
<evidence type="ECO:0000256" key="5">
    <source>
        <dbReference type="ARBA" id="ARBA00022741"/>
    </source>
</evidence>
<gene>
    <name evidence="13" type="ORF">A3B04_01435</name>
</gene>
<reference evidence="13 14" key="1">
    <citation type="journal article" date="2016" name="Nat. Commun.">
        <title>Thousands of microbial genomes shed light on interconnected biogeochemical processes in an aquifer system.</title>
        <authorList>
            <person name="Anantharaman K."/>
            <person name="Brown C.T."/>
            <person name="Hug L.A."/>
            <person name="Sharon I."/>
            <person name="Castelle C.J."/>
            <person name="Probst A.J."/>
            <person name="Thomas B.C."/>
            <person name="Singh A."/>
            <person name="Wilkins M.J."/>
            <person name="Karaoz U."/>
            <person name="Brodie E.L."/>
            <person name="Williams K.H."/>
            <person name="Hubbard S.S."/>
            <person name="Banfield J.F."/>
        </authorList>
    </citation>
    <scope>NUCLEOTIDE SEQUENCE [LARGE SCALE GENOMIC DNA]</scope>
</reference>
<sequence>MSKKYITTTLPYVNADPHIGYALEVIRADIWTRWQRMQGNNVFFNLGVDEHGLKIYQRAQELGLETQVYCDQQAVKWQELGQTLNLSEHNFIRTTDKHHIEAVQEFWRQAKDNGFIYKKIYQAKYCVGCELEKTESELIDGYCPLHPNQKLQILEEENYFFKFSEFQEKLLRLYEERPAFVVPAHRFNEIKSFVKSGLQDFSVSRLKAKMPWGIEVPDDSEHVIYVWFDALINYVSAVGWPLSVKATEGEPATFFDWWPAIQVAGKDNLRQQSAMWQAMLTAVNLPPSRQIFINSFLTSNGQKMSKSLGNVIAPEELTAKFGTDGTRYLLASFNTFGDDMDVTLAGLMAKYNADLANGLGNLVSRVFKLASDYSSTEPRSGGASGEVLDFARTINDSMEAMKLFEALQLIREKIVWANQRIDETKIWDLVKTSKSEAQKILTELLGIIVAIGEALAPFMPETSEKILTAAKAEKIQKGERLFPRI</sequence>
<evidence type="ECO:0000256" key="4">
    <source>
        <dbReference type="ARBA" id="ARBA00022598"/>
    </source>
</evidence>
<keyword evidence="7 10" id="KW-0648">Protein biosynthesis</keyword>
<evidence type="ECO:0000313" key="13">
    <source>
        <dbReference type="EMBL" id="OGZ39664.1"/>
    </source>
</evidence>
<feature type="domain" description="Methionyl-tRNA synthetase anticodon-binding" evidence="12">
    <location>
        <begin position="392"/>
        <end position="474"/>
    </location>
</feature>
<dbReference type="GO" id="GO:0005524">
    <property type="term" value="F:ATP binding"/>
    <property type="evidence" value="ECO:0007669"/>
    <property type="project" value="UniProtKB-KW"/>
</dbReference>
<dbReference type="PANTHER" id="PTHR43326">
    <property type="entry name" value="METHIONYL-TRNA SYNTHETASE"/>
    <property type="match status" value="1"/>
</dbReference>
<protein>
    <recommendedName>
        <fullName evidence="3">Methionine--tRNA ligase</fullName>
        <ecNumber evidence="2">6.1.1.10</ecNumber>
    </recommendedName>
    <alternativeName>
        <fullName evidence="9">Methionyl-tRNA synthetase</fullName>
    </alternativeName>
</protein>
<dbReference type="Gene3D" id="1.10.730.10">
    <property type="entry name" value="Isoleucyl-tRNA Synthetase, Domain 1"/>
    <property type="match status" value="1"/>
</dbReference>
<dbReference type="InterPro" id="IPR023457">
    <property type="entry name" value="Met-tRNA_synth_2"/>
</dbReference>
<dbReference type="Proteomes" id="UP000177126">
    <property type="component" value="Unassembled WGS sequence"/>
</dbReference>
<evidence type="ECO:0000259" key="11">
    <source>
        <dbReference type="Pfam" id="PF09334"/>
    </source>
</evidence>
<dbReference type="InterPro" id="IPR009080">
    <property type="entry name" value="tRNAsynth_Ia_anticodon-bd"/>
</dbReference>
<evidence type="ECO:0000259" key="12">
    <source>
        <dbReference type="Pfam" id="PF19303"/>
    </source>
</evidence>
<keyword evidence="4 10" id="KW-0436">Ligase</keyword>
<dbReference type="SUPFAM" id="SSF47323">
    <property type="entry name" value="Anticodon-binding domain of a subclass of class I aminoacyl-tRNA synthetases"/>
    <property type="match status" value="1"/>
</dbReference>
<evidence type="ECO:0000313" key="14">
    <source>
        <dbReference type="Proteomes" id="UP000177126"/>
    </source>
</evidence>
<accession>A0A1G2FNL1</accession>
<dbReference type="SUPFAM" id="SSF52374">
    <property type="entry name" value="Nucleotidylyl transferase"/>
    <property type="match status" value="1"/>
</dbReference>
<feature type="domain" description="Methionyl/Leucyl tRNA synthetase" evidence="11">
    <location>
        <begin position="136"/>
        <end position="366"/>
    </location>
</feature>
<dbReference type="InterPro" id="IPR014758">
    <property type="entry name" value="Met-tRNA_synth"/>
</dbReference>
<keyword evidence="8 10" id="KW-0030">Aminoacyl-tRNA synthetase</keyword>
<dbReference type="PANTHER" id="PTHR43326:SF1">
    <property type="entry name" value="METHIONINE--TRNA LIGASE, MITOCHONDRIAL"/>
    <property type="match status" value="1"/>
</dbReference>
<dbReference type="EC" id="6.1.1.10" evidence="2"/>
<dbReference type="Gene3D" id="3.40.50.620">
    <property type="entry name" value="HUPs"/>
    <property type="match status" value="1"/>
</dbReference>
<evidence type="ECO:0000256" key="1">
    <source>
        <dbReference type="ARBA" id="ARBA00003314"/>
    </source>
</evidence>
<proteinExistence type="inferred from homology"/>
<keyword evidence="6 10" id="KW-0067">ATP-binding</keyword>
<dbReference type="InterPro" id="IPR015413">
    <property type="entry name" value="Methionyl/Leucyl_tRNA_Synth"/>
</dbReference>
<dbReference type="AlphaFoldDB" id="A0A1G2FNL1"/>
<dbReference type="Pfam" id="PF09334">
    <property type="entry name" value="tRNA-synt_1g"/>
    <property type="match status" value="1"/>
</dbReference>
<comment type="similarity">
    <text evidence="10">Belongs to the class-I aminoacyl-tRNA synthetase family.</text>
</comment>
<dbReference type="NCBIfam" id="TIGR00398">
    <property type="entry name" value="metG"/>
    <property type="match status" value="1"/>
</dbReference>
<evidence type="ECO:0000256" key="6">
    <source>
        <dbReference type="ARBA" id="ARBA00022840"/>
    </source>
</evidence>
<evidence type="ECO:0000256" key="8">
    <source>
        <dbReference type="ARBA" id="ARBA00023146"/>
    </source>
</evidence>
<dbReference type="InterPro" id="IPR041872">
    <property type="entry name" value="Anticodon_Met"/>
</dbReference>
<evidence type="ECO:0000256" key="9">
    <source>
        <dbReference type="ARBA" id="ARBA00030904"/>
    </source>
</evidence>
<evidence type="ECO:0000256" key="7">
    <source>
        <dbReference type="ARBA" id="ARBA00022917"/>
    </source>
</evidence>
<keyword evidence="5 10" id="KW-0547">Nucleotide-binding</keyword>
<comment type="function">
    <text evidence="1">Is required not only for elongation of protein synthesis but also for the initiation of all mRNA translation through initiator tRNA(fMet) aminoacylation.</text>
</comment>